<proteinExistence type="predicted"/>
<keyword evidence="2" id="KW-1185">Reference proteome</keyword>
<sequence>MDLDGVALSSDFRTFSGSLLALESLESLPLKSLNLTGTLACSSCGESRHGTLNLSGNCLKGPLADVLSFVASCSSLTFLVASELPRTRGRQDRTAVMSELQPVMVRS</sequence>
<evidence type="ECO:0000313" key="1">
    <source>
        <dbReference type="EMBL" id="KAJ0961662.1"/>
    </source>
</evidence>
<dbReference type="AlphaFoldDB" id="A0A9D5BVY6"/>
<organism evidence="1 2">
    <name type="scientific">Dioscorea zingiberensis</name>
    <dbReference type="NCBI Taxonomy" id="325984"/>
    <lineage>
        <taxon>Eukaryota</taxon>
        <taxon>Viridiplantae</taxon>
        <taxon>Streptophyta</taxon>
        <taxon>Embryophyta</taxon>
        <taxon>Tracheophyta</taxon>
        <taxon>Spermatophyta</taxon>
        <taxon>Magnoliopsida</taxon>
        <taxon>Liliopsida</taxon>
        <taxon>Dioscoreales</taxon>
        <taxon>Dioscoreaceae</taxon>
        <taxon>Dioscorea</taxon>
    </lineage>
</organism>
<accession>A0A9D5BVY6</accession>
<dbReference type="SUPFAM" id="SSF52058">
    <property type="entry name" value="L domain-like"/>
    <property type="match status" value="1"/>
</dbReference>
<name>A0A9D5BVY6_9LILI</name>
<dbReference type="InterPro" id="IPR032675">
    <property type="entry name" value="LRR_dom_sf"/>
</dbReference>
<reference evidence="1 2" key="1">
    <citation type="journal article" date="2022" name="Hortic Res">
        <title>The genome of Dioscorea zingiberensis sheds light on the biosynthesis, origin and evolution of the medicinally important diosgenin saponins.</title>
        <authorList>
            <person name="Li Y."/>
            <person name="Tan C."/>
            <person name="Li Z."/>
            <person name="Guo J."/>
            <person name="Li S."/>
            <person name="Chen X."/>
            <person name="Wang C."/>
            <person name="Dai X."/>
            <person name="Yang H."/>
            <person name="Song W."/>
            <person name="Hou L."/>
            <person name="Xu J."/>
            <person name="Tong Z."/>
            <person name="Xu A."/>
            <person name="Yuan X."/>
            <person name="Wang W."/>
            <person name="Yang Q."/>
            <person name="Chen L."/>
            <person name="Sun Z."/>
            <person name="Wang K."/>
            <person name="Pan B."/>
            <person name="Chen J."/>
            <person name="Bao Y."/>
            <person name="Liu F."/>
            <person name="Qi X."/>
            <person name="Gang D.R."/>
            <person name="Wen J."/>
            <person name="Li J."/>
        </authorList>
    </citation>
    <scope>NUCLEOTIDE SEQUENCE [LARGE SCALE GENOMIC DNA]</scope>
    <source>
        <strain evidence="1">Dzin_1.0</strain>
    </source>
</reference>
<dbReference type="Proteomes" id="UP001085076">
    <property type="component" value="Unassembled WGS sequence"/>
</dbReference>
<protein>
    <submittedName>
        <fullName evidence="1">Uncharacterized protein</fullName>
    </submittedName>
</protein>
<gene>
    <name evidence="1" type="ORF">J5N97_000879</name>
</gene>
<evidence type="ECO:0000313" key="2">
    <source>
        <dbReference type="Proteomes" id="UP001085076"/>
    </source>
</evidence>
<dbReference type="EMBL" id="JAGGNH010000013">
    <property type="protein sequence ID" value="KAJ0961662.1"/>
    <property type="molecule type" value="Genomic_DNA"/>
</dbReference>
<comment type="caution">
    <text evidence="1">The sequence shown here is derived from an EMBL/GenBank/DDBJ whole genome shotgun (WGS) entry which is preliminary data.</text>
</comment>
<dbReference type="Gene3D" id="3.80.10.10">
    <property type="entry name" value="Ribonuclease Inhibitor"/>
    <property type="match status" value="1"/>
</dbReference>